<accession>A0ABW6FJA4</accession>
<dbReference type="Proteomes" id="UP001598448">
    <property type="component" value="Unassembled WGS sequence"/>
</dbReference>
<reference evidence="2 3" key="1">
    <citation type="submission" date="2024-09" db="EMBL/GenBank/DDBJ databases">
        <title>The Natural Products Discovery Center: Release of the First 8490 Sequenced Strains for Exploring Actinobacteria Biosynthetic Diversity.</title>
        <authorList>
            <person name="Kalkreuter E."/>
            <person name="Kautsar S.A."/>
            <person name="Yang D."/>
            <person name="Bader C.D."/>
            <person name="Teijaro C.N."/>
            <person name="Fluegel L."/>
            <person name="Davis C.M."/>
            <person name="Simpson J.R."/>
            <person name="Lauterbach L."/>
            <person name="Steele A.D."/>
            <person name="Gui C."/>
            <person name="Meng S."/>
            <person name="Li G."/>
            <person name="Viehrig K."/>
            <person name="Ye F."/>
            <person name="Su P."/>
            <person name="Kiefer A.F."/>
            <person name="Nichols A."/>
            <person name="Cepeda A.J."/>
            <person name="Yan W."/>
            <person name="Fan B."/>
            <person name="Jiang Y."/>
            <person name="Adhikari A."/>
            <person name="Zheng C.-J."/>
            <person name="Schuster L."/>
            <person name="Cowan T.M."/>
            <person name="Smanski M.J."/>
            <person name="Chevrette M.G."/>
            <person name="De Carvalho L.P.S."/>
            <person name="Shen B."/>
        </authorList>
    </citation>
    <scope>NUCLEOTIDE SEQUENCE [LARGE SCALE GENOMIC DNA]</scope>
    <source>
        <strain evidence="2 3">NPDC058348</strain>
    </source>
</reference>
<organism evidence="2 3">
    <name type="scientific">Streptomyces albidochromogenes</name>
    <dbReference type="NCBI Taxonomy" id="329524"/>
    <lineage>
        <taxon>Bacteria</taxon>
        <taxon>Bacillati</taxon>
        <taxon>Actinomycetota</taxon>
        <taxon>Actinomycetes</taxon>
        <taxon>Kitasatosporales</taxon>
        <taxon>Streptomycetaceae</taxon>
        <taxon>Streptomyces</taxon>
    </lineage>
</organism>
<dbReference type="EMBL" id="JBHXIJ010000057">
    <property type="protein sequence ID" value="MFD5099495.1"/>
    <property type="molecule type" value="Genomic_DNA"/>
</dbReference>
<sequence length="180" mass="18982">MTARANCRRLAPLFFGLNFLFNPDGAPDGFGIEPEPTGNASDYFMVKGVRDVTTGTIVLILLARGRRRALGWVVLTTTVIPLGDALAVVTHGGTLATALSVHVPAAALVALTAVLLLTESRTHHAGAPEPSGNFRRTATSTATLRPLRRWSACGASAAGVSLRRCSAQCLPPTACPWPRR</sequence>
<evidence type="ECO:0000313" key="3">
    <source>
        <dbReference type="Proteomes" id="UP001598448"/>
    </source>
</evidence>
<protein>
    <submittedName>
        <fullName evidence="2">DUF4267 domain-containing protein</fullName>
    </submittedName>
</protein>
<feature type="transmembrane region" description="Helical" evidence="1">
    <location>
        <begin position="95"/>
        <end position="117"/>
    </location>
</feature>
<comment type="caution">
    <text evidence="2">The sequence shown here is derived from an EMBL/GenBank/DDBJ whole genome shotgun (WGS) entry which is preliminary data.</text>
</comment>
<feature type="transmembrane region" description="Helical" evidence="1">
    <location>
        <begin position="69"/>
        <end position="89"/>
    </location>
</feature>
<name>A0ABW6FJA4_9ACTN</name>
<evidence type="ECO:0000313" key="2">
    <source>
        <dbReference type="EMBL" id="MFD5099495.1"/>
    </source>
</evidence>
<dbReference type="RefSeq" id="WP_386712192.1">
    <property type="nucleotide sequence ID" value="NZ_JBHXIJ010000057.1"/>
</dbReference>
<dbReference type="InterPro" id="IPR025363">
    <property type="entry name" value="DUF4267"/>
</dbReference>
<keyword evidence="1" id="KW-0472">Membrane</keyword>
<keyword evidence="3" id="KW-1185">Reference proteome</keyword>
<gene>
    <name evidence="2" type="ORF">ACFWJN_11070</name>
</gene>
<evidence type="ECO:0000256" key="1">
    <source>
        <dbReference type="SAM" id="Phobius"/>
    </source>
</evidence>
<keyword evidence="1" id="KW-0812">Transmembrane</keyword>
<dbReference type="Pfam" id="PF14087">
    <property type="entry name" value="DUF4267"/>
    <property type="match status" value="1"/>
</dbReference>
<proteinExistence type="predicted"/>
<keyword evidence="1" id="KW-1133">Transmembrane helix</keyword>